<organism evidence="2 3">
    <name type="scientific">Luteolibacter pohnpeiensis</name>
    <dbReference type="NCBI Taxonomy" id="454153"/>
    <lineage>
        <taxon>Bacteria</taxon>
        <taxon>Pseudomonadati</taxon>
        <taxon>Verrucomicrobiota</taxon>
        <taxon>Verrucomicrobiia</taxon>
        <taxon>Verrucomicrobiales</taxon>
        <taxon>Verrucomicrobiaceae</taxon>
        <taxon>Luteolibacter</taxon>
    </lineage>
</organism>
<name>A0A934S7V7_9BACT</name>
<dbReference type="Pfam" id="PF01841">
    <property type="entry name" value="Transglut_core"/>
    <property type="match status" value="1"/>
</dbReference>
<comment type="caution">
    <text evidence="2">The sequence shown here is derived from an EMBL/GenBank/DDBJ whole genome shotgun (WGS) entry which is preliminary data.</text>
</comment>
<dbReference type="InterPro" id="IPR048930">
    <property type="entry name" value="Bact_transglu_N_2"/>
</dbReference>
<dbReference type="SUPFAM" id="SSF54001">
    <property type="entry name" value="Cysteine proteinases"/>
    <property type="match status" value="1"/>
</dbReference>
<dbReference type="SMART" id="SM00460">
    <property type="entry name" value="TGc"/>
    <property type="match status" value="1"/>
</dbReference>
<evidence type="ECO:0000259" key="1">
    <source>
        <dbReference type="SMART" id="SM00460"/>
    </source>
</evidence>
<dbReference type="Pfam" id="PF21295">
    <property type="entry name" value="Bact_transglu_N_2"/>
    <property type="match status" value="1"/>
</dbReference>
<dbReference type="Gene3D" id="3.10.620.30">
    <property type="match status" value="1"/>
</dbReference>
<protein>
    <submittedName>
        <fullName evidence="2">Transglutaminase family protein</fullName>
    </submittedName>
</protein>
<dbReference type="Gene3D" id="2.60.40.2250">
    <property type="match status" value="1"/>
</dbReference>
<evidence type="ECO:0000313" key="3">
    <source>
        <dbReference type="Proteomes" id="UP000603141"/>
    </source>
</evidence>
<dbReference type="Proteomes" id="UP000603141">
    <property type="component" value="Unassembled WGS sequence"/>
</dbReference>
<gene>
    <name evidence="2" type="ORF">JIN85_18020</name>
</gene>
<dbReference type="RefSeq" id="WP_200273396.1">
    <property type="nucleotide sequence ID" value="NZ_JAENIJ010000043.1"/>
</dbReference>
<sequence>MLRYIMRFRVSSDLHYDLNGPATFFFALKCIETGGQHLVSESLITEPETSVEEFTLGTGMNRFTRIRTEQNGPFRVKYSAEVETQVKVISTESLKVDGPGKLAPEAIPFLFPSRYCQSDRLRQEAMDLFGHLTNPHDLAAGIRDWIYDHIAYRAGTSNEQSSAVDTWEQRQGVCRDFAHLGIAFCRAMNVPARYVSCYSYQLDPPDFHACYEVFIDGWWYIFDATRLAPLNGLVRIATGRDAADAAVCSIFGNPQMKQISVSCECLDEGFMPITGRDLANENQAMALL</sequence>
<dbReference type="InterPro" id="IPR038765">
    <property type="entry name" value="Papain-like_cys_pep_sf"/>
</dbReference>
<dbReference type="PANTHER" id="PTHR33490">
    <property type="entry name" value="BLR5614 PROTEIN-RELATED"/>
    <property type="match status" value="1"/>
</dbReference>
<keyword evidence="3" id="KW-1185">Reference proteome</keyword>
<evidence type="ECO:0000313" key="2">
    <source>
        <dbReference type="EMBL" id="MBK1884321.1"/>
    </source>
</evidence>
<dbReference type="InterPro" id="IPR002931">
    <property type="entry name" value="Transglutaminase-like"/>
</dbReference>
<dbReference type="AlphaFoldDB" id="A0A934S7V7"/>
<feature type="domain" description="Transglutaminase-like" evidence="1">
    <location>
        <begin position="166"/>
        <end position="226"/>
    </location>
</feature>
<accession>A0A934S7V7</accession>
<dbReference type="PANTHER" id="PTHR33490:SF12">
    <property type="entry name" value="BLL5557 PROTEIN"/>
    <property type="match status" value="1"/>
</dbReference>
<reference evidence="2" key="1">
    <citation type="submission" date="2021-01" db="EMBL/GenBank/DDBJ databases">
        <title>Modified the classification status of verrucomicrobia.</title>
        <authorList>
            <person name="Feng X."/>
        </authorList>
    </citation>
    <scope>NUCLEOTIDE SEQUENCE</scope>
    <source>
        <strain evidence="2">KCTC 22041</strain>
    </source>
</reference>
<proteinExistence type="predicted"/>
<dbReference type="EMBL" id="JAENIJ010000043">
    <property type="protein sequence ID" value="MBK1884321.1"/>
    <property type="molecule type" value="Genomic_DNA"/>
</dbReference>